<evidence type="ECO:0000313" key="9">
    <source>
        <dbReference type="EMBL" id="KAG8176934.1"/>
    </source>
</evidence>
<dbReference type="GO" id="GO:0007162">
    <property type="term" value="P:negative regulation of cell adhesion"/>
    <property type="evidence" value="ECO:0007669"/>
    <property type="project" value="TreeGrafter"/>
</dbReference>
<evidence type="ECO:0000256" key="5">
    <source>
        <dbReference type="ARBA" id="ARBA00022989"/>
    </source>
</evidence>
<dbReference type="SMART" id="SM00630">
    <property type="entry name" value="Sema"/>
    <property type="match status" value="1"/>
</dbReference>
<dbReference type="InterPro" id="IPR014756">
    <property type="entry name" value="Ig_E-set"/>
</dbReference>
<comment type="subcellular location">
    <subcellularLocation>
        <location evidence="1">Membrane</location>
        <topology evidence="1">Single-pass membrane protein</topology>
    </subcellularLocation>
</comment>
<dbReference type="InterPro" id="IPR015943">
    <property type="entry name" value="WD40/YVTN_repeat-like_dom_sf"/>
</dbReference>
<comment type="caution">
    <text evidence="9">The sequence shown here is derived from an EMBL/GenBank/DDBJ whole genome shotgun (WGS) entry which is preliminary data.</text>
</comment>
<protein>
    <recommendedName>
        <fullName evidence="8">Sema domain-containing protein</fullName>
    </recommendedName>
</protein>
<dbReference type="Pfam" id="PF01833">
    <property type="entry name" value="TIG"/>
    <property type="match status" value="1"/>
</dbReference>
<feature type="signal peptide" evidence="7">
    <location>
        <begin position="1"/>
        <end position="24"/>
    </location>
</feature>
<dbReference type="GO" id="GO:0030334">
    <property type="term" value="P:regulation of cell migration"/>
    <property type="evidence" value="ECO:0007669"/>
    <property type="project" value="TreeGrafter"/>
</dbReference>
<evidence type="ECO:0000256" key="7">
    <source>
        <dbReference type="SAM" id="SignalP"/>
    </source>
</evidence>
<keyword evidence="4" id="KW-0677">Repeat</keyword>
<dbReference type="GO" id="GO:0050772">
    <property type="term" value="P:positive regulation of axonogenesis"/>
    <property type="evidence" value="ECO:0007669"/>
    <property type="project" value="TreeGrafter"/>
</dbReference>
<feature type="chain" id="PRO_5043843258" description="Sema domain-containing protein" evidence="7">
    <location>
        <begin position="25"/>
        <end position="674"/>
    </location>
</feature>
<evidence type="ECO:0000313" key="10">
    <source>
        <dbReference type="Proteomes" id="UP000827092"/>
    </source>
</evidence>
<dbReference type="InterPro" id="IPR013783">
    <property type="entry name" value="Ig-like_fold"/>
</dbReference>
<gene>
    <name evidence="9" type="ORF">JTE90_018717</name>
</gene>
<evidence type="ECO:0000256" key="1">
    <source>
        <dbReference type="ARBA" id="ARBA00004167"/>
    </source>
</evidence>
<accession>A0AAV6U0B2</accession>
<dbReference type="SUPFAM" id="SSF101912">
    <property type="entry name" value="Sema domain"/>
    <property type="match status" value="1"/>
</dbReference>
<comment type="caution">
    <text evidence="6">Lacks conserved residue(s) required for the propagation of feature annotation.</text>
</comment>
<dbReference type="PANTHER" id="PTHR22625">
    <property type="entry name" value="PLEXIN"/>
    <property type="match status" value="1"/>
</dbReference>
<dbReference type="Gene3D" id="2.130.10.10">
    <property type="entry name" value="YVTN repeat-like/Quinoprotein amine dehydrogenase"/>
    <property type="match status" value="1"/>
</dbReference>
<name>A0AAV6U0B2_9ARAC</name>
<dbReference type="SUPFAM" id="SSF103575">
    <property type="entry name" value="Plexin repeat"/>
    <property type="match status" value="1"/>
</dbReference>
<dbReference type="Proteomes" id="UP000827092">
    <property type="component" value="Unassembled WGS sequence"/>
</dbReference>
<keyword evidence="2" id="KW-0812">Transmembrane</keyword>
<dbReference type="CDD" id="cd00603">
    <property type="entry name" value="IPT_PCSR"/>
    <property type="match status" value="1"/>
</dbReference>
<dbReference type="InterPro" id="IPR001627">
    <property type="entry name" value="Semap_dom"/>
</dbReference>
<dbReference type="Gene3D" id="3.30.1680.10">
    <property type="entry name" value="ligand-binding face of the semaphorins, domain 2"/>
    <property type="match status" value="1"/>
</dbReference>
<keyword evidence="3 7" id="KW-0732">Signal</keyword>
<dbReference type="EMBL" id="JAFNEN010000840">
    <property type="protein sequence ID" value="KAG8176934.1"/>
    <property type="molecule type" value="Genomic_DNA"/>
</dbReference>
<reference evidence="9 10" key="1">
    <citation type="journal article" date="2022" name="Nat. Ecol. Evol.">
        <title>A masculinizing supergene underlies an exaggerated male reproductive morph in a spider.</title>
        <authorList>
            <person name="Hendrickx F."/>
            <person name="De Corte Z."/>
            <person name="Sonet G."/>
            <person name="Van Belleghem S.M."/>
            <person name="Kostlbacher S."/>
            <person name="Vangestel C."/>
        </authorList>
    </citation>
    <scope>NUCLEOTIDE SEQUENCE [LARGE SCALE GENOMIC DNA]</scope>
    <source>
        <strain evidence="9">W744_W776</strain>
    </source>
</reference>
<sequence>MHQMKKLLNIILTLWLFLLHPVLPSQWVDTLPSYSDPDGNPFQNVVVDHNNTGDVYVGGRNVLYHFSADLDLKQRVATGPMLDGQRSMDNHNSLLKMVYHLGSPPSLLFCGTAYGGNCQVIATTNLTESHWIHPHNDSVTRTGPFQSRAVFGLGYNDQWTLFTATTENQLSRASSSVPFLTSKLLTKEDDGFHFRYAFHNATTSSTLALKHMSERIVIDGGFAHETFIYFLLHIAQGGDLSSRLARFCTKEATFQSYAELALECIHEGRTLTLSTAMDFGDSPDSDEKSLYAIFDKPGGRSVLCVFPWSRIVESFTTSPRYCNRDLVGKPCAPGRKEIADFCGPDVTPYIISRPLVTNLAPFEIATKINVIIVLKQQEGMVAIVGSGGSSIMKLNLSTGAIISSNEMDQTIKRPFRSPFVLDQKRQNIYLLLENKIIKYPLSSCGIYATCRECLSRGRSDPLGCGWCGGERCTHPEECGETDLFSRHTCSPVITDRYFPIPRVYLVSSVTCVLGPAPVGTYGPVELSIATNFSSTVGYNVAGSATSEQNFTYYVGARLFGIRPNKGPTSGGTNVTLVGENLDFDNDKARLFIIRQRLCTFDRFSADRNTVYCITGNETKIEYPDTIAVLIGDATYALEENPPLTHNVTEGLSQTFQYTEDPKITQITPGITTKR</sequence>
<feature type="domain" description="Sema" evidence="8">
    <location>
        <begin position="15"/>
        <end position="441"/>
    </location>
</feature>
<dbReference type="GO" id="GO:0017154">
    <property type="term" value="F:semaphorin receptor activity"/>
    <property type="evidence" value="ECO:0007669"/>
    <property type="project" value="InterPro"/>
</dbReference>
<dbReference type="GO" id="GO:0005886">
    <property type="term" value="C:plasma membrane"/>
    <property type="evidence" value="ECO:0007669"/>
    <property type="project" value="TreeGrafter"/>
</dbReference>
<dbReference type="InterPro" id="IPR036352">
    <property type="entry name" value="Semap_dom_sf"/>
</dbReference>
<keyword evidence="5" id="KW-1133">Transmembrane helix</keyword>
<dbReference type="GO" id="GO:0008360">
    <property type="term" value="P:regulation of cell shape"/>
    <property type="evidence" value="ECO:0007669"/>
    <property type="project" value="TreeGrafter"/>
</dbReference>
<dbReference type="PROSITE" id="PS51004">
    <property type="entry name" value="SEMA"/>
    <property type="match status" value="1"/>
</dbReference>
<evidence type="ECO:0000256" key="4">
    <source>
        <dbReference type="ARBA" id="ARBA00022737"/>
    </source>
</evidence>
<keyword evidence="5" id="KW-0472">Membrane</keyword>
<dbReference type="InterPro" id="IPR031148">
    <property type="entry name" value="Plexin"/>
</dbReference>
<organism evidence="9 10">
    <name type="scientific">Oedothorax gibbosus</name>
    <dbReference type="NCBI Taxonomy" id="931172"/>
    <lineage>
        <taxon>Eukaryota</taxon>
        <taxon>Metazoa</taxon>
        <taxon>Ecdysozoa</taxon>
        <taxon>Arthropoda</taxon>
        <taxon>Chelicerata</taxon>
        <taxon>Arachnida</taxon>
        <taxon>Araneae</taxon>
        <taxon>Araneomorphae</taxon>
        <taxon>Entelegynae</taxon>
        <taxon>Araneoidea</taxon>
        <taxon>Linyphiidae</taxon>
        <taxon>Erigoninae</taxon>
        <taxon>Oedothorax</taxon>
    </lineage>
</organism>
<evidence type="ECO:0000256" key="3">
    <source>
        <dbReference type="ARBA" id="ARBA00022729"/>
    </source>
</evidence>
<dbReference type="GO" id="GO:0002116">
    <property type="term" value="C:semaphorin receptor complex"/>
    <property type="evidence" value="ECO:0007669"/>
    <property type="project" value="TreeGrafter"/>
</dbReference>
<evidence type="ECO:0000259" key="8">
    <source>
        <dbReference type="PROSITE" id="PS51004"/>
    </source>
</evidence>
<dbReference type="AlphaFoldDB" id="A0AAV6U0B2"/>
<keyword evidence="10" id="KW-1185">Reference proteome</keyword>
<dbReference type="SUPFAM" id="SSF81296">
    <property type="entry name" value="E set domains"/>
    <property type="match status" value="1"/>
</dbReference>
<evidence type="ECO:0000256" key="6">
    <source>
        <dbReference type="PROSITE-ProRule" id="PRU00352"/>
    </source>
</evidence>
<dbReference type="PANTHER" id="PTHR22625:SF70">
    <property type="entry name" value="PLEXIN A, ISOFORM A"/>
    <property type="match status" value="1"/>
</dbReference>
<evidence type="ECO:0000256" key="2">
    <source>
        <dbReference type="ARBA" id="ARBA00022692"/>
    </source>
</evidence>
<proteinExistence type="predicted"/>
<dbReference type="InterPro" id="IPR002909">
    <property type="entry name" value="IPT_dom"/>
</dbReference>
<dbReference type="Gene3D" id="2.60.40.10">
    <property type="entry name" value="Immunoglobulins"/>
    <property type="match status" value="1"/>
</dbReference>